<keyword evidence="6" id="KW-1185">Reference proteome</keyword>
<dbReference type="Proteomes" id="UP000240505">
    <property type="component" value="Chromosome"/>
</dbReference>
<dbReference type="InterPro" id="IPR016032">
    <property type="entry name" value="Sig_transdc_resp-reg_C-effctor"/>
</dbReference>
<dbReference type="SMART" id="SM00421">
    <property type="entry name" value="HTH_LUXR"/>
    <property type="match status" value="1"/>
</dbReference>
<dbReference type="PANTHER" id="PTHR44688">
    <property type="entry name" value="DNA-BINDING TRANSCRIPTIONAL ACTIVATOR DEVR_DOSR"/>
    <property type="match status" value="1"/>
</dbReference>
<dbReference type="PANTHER" id="PTHR44688:SF16">
    <property type="entry name" value="DNA-BINDING TRANSCRIPTIONAL ACTIVATOR DEVR_DOSR"/>
    <property type="match status" value="1"/>
</dbReference>
<name>A0A2R4C8T7_9BURK</name>
<accession>A0A2R4C8T7</accession>
<dbReference type="RefSeq" id="WP_107141347.1">
    <property type="nucleotide sequence ID" value="NZ_CP028324.1"/>
</dbReference>
<keyword evidence="2" id="KW-0238">DNA-binding</keyword>
<dbReference type="GO" id="GO:0006355">
    <property type="term" value="P:regulation of DNA-templated transcription"/>
    <property type="evidence" value="ECO:0007669"/>
    <property type="project" value="InterPro"/>
</dbReference>
<dbReference type="CDD" id="cd06170">
    <property type="entry name" value="LuxR_C_like"/>
    <property type="match status" value="1"/>
</dbReference>
<dbReference type="InterPro" id="IPR000792">
    <property type="entry name" value="Tscrpt_reg_LuxR_C"/>
</dbReference>
<evidence type="ECO:0000256" key="1">
    <source>
        <dbReference type="ARBA" id="ARBA00023015"/>
    </source>
</evidence>
<dbReference type="OrthoDB" id="135231at2"/>
<dbReference type="GO" id="GO:0003677">
    <property type="term" value="F:DNA binding"/>
    <property type="evidence" value="ECO:0007669"/>
    <property type="project" value="UniProtKB-KW"/>
</dbReference>
<evidence type="ECO:0000259" key="4">
    <source>
        <dbReference type="PROSITE" id="PS50043"/>
    </source>
</evidence>
<evidence type="ECO:0000256" key="2">
    <source>
        <dbReference type="ARBA" id="ARBA00023125"/>
    </source>
</evidence>
<dbReference type="Pfam" id="PF00196">
    <property type="entry name" value="GerE"/>
    <property type="match status" value="1"/>
</dbReference>
<dbReference type="InterPro" id="IPR036388">
    <property type="entry name" value="WH-like_DNA-bd_sf"/>
</dbReference>
<proteinExistence type="predicted"/>
<dbReference type="PROSITE" id="PS50043">
    <property type="entry name" value="HTH_LUXR_2"/>
    <property type="match status" value="1"/>
</dbReference>
<protein>
    <submittedName>
        <fullName evidence="5">Helix-turn-helix transcriptional regulator</fullName>
    </submittedName>
</protein>
<dbReference type="SUPFAM" id="SSF46894">
    <property type="entry name" value="C-terminal effector domain of the bipartite response regulators"/>
    <property type="match status" value="1"/>
</dbReference>
<sequence length="269" mass="29168">MPIQSVDHPAAPQAEQARQLYLLHALADALDLRELHQLRYWAQGPLQAVLPHAVLACIRLGSDGEPLRIECLHGGVATSALTDALCDPVRGLAMAAQRLWRRRDDVPLLLHQGSVERHYEAAQLLRRLAALGLHDALAHGTPTLPGGSTFFLLCGLPHRPSLREAGDLRVLLPALHLALQRICVAGAQRGPVVRALSPREAEVLHWLREGKSNDEIGQILGISGLTVKNHLQRLYKLLGVSNRAHAVARSDALALSATAIQSISKSGRN</sequence>
<evidence type="ECO:0000313" key="6">
    <source>
        <dbReference type="Proteomes" id="UP000240505"/>
    </source>
</evidence>
<dbReference type="KEGG" id="masz:C9I28_09815"/>
<dbReference type="Gene3D" id="1.10.10.10">
    <property type="entry name" value="Winged helix-like DNA-binding domain superfamily/Winged helix DNA-binding domain"/>
    <property type="match status" value="1"/>
</dbReference>
<gene>
    <name evidence="5" type="ORF">C9I28_09815</name>
</gene>
<organism evidence="5 6">
    <name type="scientific">Pseudoduganella armeniaca</name>
    <dbReference type="NCBI Taxonomy" id="2072590"/>
    <lineage>
        <taxon>Bacteria</taxon>
        <taxon>Pseudomonadati</taxon>
        <taxon>Pseudomonadota</taxon>
        <taxon>Betaproteobacteria</taxon>
        <taxon>Burkholderiales</taxon>
        <taxon>Oxalobacteraceae</taxon>
        <taxon>Telluria group</taxon>
        <taxon>Pseudoduganella</taxon>
    </lineage>
</organism>
<feature type="domain" description="HTH luxR-type" evidence="4">
    <location>
        <begin position="189"/>
        <end position="254"/>
    </location>
</feature>
<keyword evidence="1" id="KW-0805">Transcription regulation</keyword>
<reference evidence="5 6" key="1">
    <citation type="submission" date="2018-03" db="EMBL/GenBank/DDBJ databases">
        <title>Massilia armeniaca sp. nov., isolated from desert soil.</title>
        <authorList>
            <person name="Huang H."/>
            <person name="Ren M."/>
        </authorList>
    </citation>
    <scope>NUCLEOTIDE SEQUENCE [LARGE SCALE GENOMIC DNA]</scope>
    <source>
        <strain evidence="5 6">ZMN-3</strain>
    </source>
</reference>
<evidence type="ECO:0000313" key="5">
    <source>
        <dbReference type="EMBL" id="AVR95995.1"/>
    </source>
</evidence>
<dbReference type="EMBL" id="CP028324">
    <property type="protein sequence ID" value="AVR95995.1"/>
    <property type="molecule type" value="Genomic_DNA"/>
</dbReference>
<dbReference type="PRINTS" id="PR00038">
    <property type="entry name" value="HTHLUXR"/>
</dbReference>
<evidence type="ECO:0000256" key="3">
    <source>
        <dbReference type="ARBA" id="ARBA00023163"/>
    </source>
</evidence>
<dbReference type="AlphaFoldDB" id="A0A2R4C8T7"/>
<keyword evidence="3" id="KW-0804">Transcription</keyword>